<name>A0A2C9K140_BIOGL</name>
<feature type="transmembrane region" description="Helical" evidence="1">
    <location>
        <begin position="7"/>
        <end position="26"/>
    </location>
</feature>
<evidence type="ECO:0000313" key="3">
    <source>
        <dbReference type="Proteomes" id="UP000076420"/>
    </source>
</evidence>
<protein>
    <submittedName>
        <fullName evidence="2">Uncharacterized protein</fullName>
    </submittedName>
</protein>
<reference evidence="2" key="1">
    <citation type="submission" date="2020-05" db="UniProtKB">
        <authorList>
            <consortium name="EnsemblMetazoa"/>
        </authorList>
    </citation>
    <scope>IDENTIFICATION</scope>
    <source>
        <strain evidence="2">BB02</strain>
    </source>
</reference>
<dbReference type="Proteomes" id="UP000076420">
    <property type="component" value="Unassembled WGS sequence"/>
</dbReference>
<feature type="transmembrane region" description="Helical" evidence="1">
    <location>
        <begin position="154"/>
        <end position="178"/>
    </location>
</feature>
<dbReference type="VEuPathDB" id="VectorBase:BGLB011399"/>
<dbReference type="KEGG" id="bgt:106076733"/>
<keyword evidence="1" id="KW-1133">Transmembrane helix</keyword>
<dbReference type="AlphaFoldDB" id="A0A2C9K140"/>
<gene>
    <name evidence="2" type="primary">106076733</name>
</gene>
<dbReference type="VEuPathDB" id="VectorBase:BGLAX_040724"/>
<evidence type="ECO:0000256" key="1">
    <source>
        <dbReference type="SAM" id="Phobius"/>
    </source>
</evidence>
<evidence type="ECO:0000313" key="2">
    <source>
        <dbReference type="EnsemblMetazoa" id="BGLB011399-PB"/>
    </source>
</evidence>
<keyword evidence="1" id="KW-0472">Membrane</keyword>
<dbReference type="OrthoDB" id="6052492at2759"/>
<dbReference type="Gene3D" id="1.20.140.150">
    <property type="match status" value="1"/>
</dbReference>
<accession>A0A2C9K140</accession>
<dbReference type="EnsemblMetazoa" id="BGLB011399-RB">
    <property type="protein sequence ID" value="BGLB011399-PB"/>
    <property type="gene ID" value="BGLB011399"/>
</dbReference>
<sequence>MESKDCGWIVLTLIQIFGIELTLIGYSTNYILSMKVYRHLAHIGMWSECRAIFRSELECENLDDLLEERHVSRDWLDVSRALMTISFVCQLLTLSLTTIAYCRSQTSFMCCLTTITAGFSVLTGVIGISVAAVNGLTFLESTDLYEGLEFSVDWSFASFILGQYAYFVILLGHCLIIIC</sequence>
<keyword evidence="1" id="KW-0812">Transmembrane</keyword>
<proteinExistence type="predicted"/>
<organism evidence="2 3">
    <name type="scientific">Biomphalaria glabrata</name>
    <name type="common">Bloodfluke planorb</name>
    <name type="synonym">Freshwater snail</name>
    <dbReference type="NCBI Taxonomy" id="6526"/>
    <lineage>
        <taxon>Eukaryota</taxon>
        <taxon>Metazoa</taxon>
        <taxon>Spiralia</taxon>
        <taxon>Lophotrochozoa</taxon>
        <taxon>Mollusca</taxon>
        <taxon>Gastropoda</taxon>
        <taxon>Heterobranchia</taxon>
        <taxon>Euthyneura</taxon>
        <taxon>Panpulmonata</taxon>
        <taxon>Hygrophila</taxon>
        <taxon>Lymnaeoidea</taxon>
        <taxon>Planorbidae</taxon>
        <taxon>Biomphalaria</taxon>
    </lineage>
</organism>
<feature type="transmembrane region" description="Helical" evidence="1">
    <location>
        <begin position="108"/>
        <end position="134"/>
    </location>
</feature>
<feature type="transmembrane region" description="Helical" evidence="1">
    <location>
        <begin position="81"/>
        <end position="101"/>
    </location>
</feature>